<evidence type="ECO:0000313" key="2">
    <source>
        <dbReference type="Proteomes" id="UP000322667"/>
    </source>
</evidence>
<accession>A0A5D2NX17</accession>
<protein>
    <submittedName>
        <fullName evidence="1">Uncharacterized protein</fullName>
    </submittedName>
</protein>
<proteinExistence type="predicted"/>
<name>A0A5D2NX17_GOSTO</name>
<sequence>MGNALRFLYGKCCKASTSGDSDLVRTPCTTTAPGVSALAHDHFNFETTSQVPEDLSEHVVSSRKAQVKWYGKLLQAWKEAKPSPKTPEEVARLIVETLS</sequence>
<organism evidence="1 2">
    <name type="scientific">Gossypium tomentosum</name>
    <name type="common">Hawaiian cotton</name>
    <name type="synonym">Gossypium sandvicense</name>
    <dbReference type="NCBI Taxonomy" id="34277"/>
    <lineage>
        <taxon>Eukaryota</taxon>
        <taxon>Viridiplantae</taxon>
        <taxon>Streptophyta</taxon>
        <taxon>Embryophyta</taxon>
        <taxon>Tracheophyta</taxon>
        <taxon>Spermatophyta</taxon>
        <taxon>Magnoliopsida</taxon>
        <taxon>eudicotyledons</taxon>
        <taxon>Gunneridae</taxon>
        <taxon>Pentapetalae</taxon>
        <taxon>rosids</taxon>
        <taxon>malvids</taxon>
        <taxon>Malvales</taxon>
        <taxon>Malvaceae</taxon>
        <taxon>Malvoideae</taxon>
        <taxon>Gossypium</taxon>
    </lineage>
</organism>
<dbReference type="EMBL" id="CM017619">
    <property type="protein sequence ID" value="TYI08339.1"/>
    <property type="molecule type" value="Genomic_DNA"/>
</dbReference>
<dbReference type="AlphaFoldDB" id="A0A5D2NX17"/>
<evidence type="ECO:0000313" key="1">
    <source>
        <dbReference type="EMBL" id="TYI08339.1"/>
    </source>
</evidence>
<reference evidence="1 2" key="1">
    <citation type="submission" date="2019-07" db="EMBL/GenBank/DDBJ databases">
        <title>WGS assembly of Gossypium tomentosum.</title>
        <authorList>
            <person name="Chen Z.J."/>
            <person name="Sreedasyam A."/>
            <person name="Ando A."/>
            <person name="Song Q."/>
            <person name="De L."/>
            <person name="Hulse-Kemp A."/>
            <person name="Ding M."/>
            <person name="Ye W."/>
            <person name="Kirkbride R."/>
            <person name="Jenkins J."/>
            <person name="Plott C."/>
            <person name="Lovell J."/>
            <person name="Lin Y.-M."/>
            <person name="Vaughn R."/>
            <person name="Liu B."/>
            <person name="Li W."/>
            <person name="Simpson S."/>
            <person name="Scheffler B."/>
            <person name="Saski C."/>
            <person name="Grover C."/>
            <person name="Hu G."/>
            <person name="Conover J."/>
            <person name="Carlson J."/>
            <person name="Shu S."/>
            <person name="Boston L."/>
            <person name="Williams M."/>
            <person name="Peterson D."/>
            <person name="Mcgee K."/>
            <person name="Jones D."/>
            <person name="Wendel J."/>
            <person name="Stelly D."/>
            <person name="Grimwood J."/>
            <person name="Schmutz J."/>
        </authorList>
    </citation>
    <scope>NUCLEOTIDE SEQUENCE [LARGE SCALE GENOMIC DNA]</scope>
    <source>
        <strain evidence="1">7179.01</strain>
    </source>
</reference>
<gene>
    <name evidence="1" type="ORF">ES332_A10G292200v1</name>
</gene>
<keyword evidence="2" id="KW-1185">Reference proteome</keyword>
<dbReference type="Proteomes" id="UP000322667">
    <property type="component" value="Chromosome A10"/>
</dbReference>